<feature type="compositionally biased region" description="Polar residues" evidence="1">
    <location>
        <begin position="113"/>
        <end position="128"/>
    </location>
</feature>
<sequence>MTSKSVPVSELPAEEQNETQNSEDVANITLNHLQSTWDQVLRKVAEQSGLTLVMDVVPKGFFSRRDKRPHTLEETFQILNRDLEPKGFRLLQKDKFIVVLDLRSTKARYIRPTIQSAENESEQPQQKPSDVERVSHQETAPPSVPATRNADIAASVEPPAFENSARQLQPGTVEPAKVLFSVHPRTVHSTDILRLFYHAFETQAELQGEGPGGCLVLWYLNHASRH</sequence>
<dbReference type="Proteomes" id="UP000427281">
    <property type="component" value="Chromosome"/>
</dbReference>
<accession>A0A6I6AEG8</accession>
<reference evidence="2 3" key="1">
    <citation type="submission" date="2019-09" db="EMBL/GenBank/DDBJ databases">
        <title>Gimesia benthica sp. nov., a novel bacterium isolated from deep-sea water of the Northwest Indian Ocean.</title>
        <authorList>
            <person name="Dai X."/>
        </authorList>
    </citation>
    <scope>NUCLEOTIDE SEQUENCE [LARGE SCALE GENOMIC DNA]</scope>
    <source>
        <strain evidence="2 3">E7</strain>
    </source>
</reference>
<evidence type="ECO:0000313" key="2">
    <source>
        <dbReference type="EMBL" id="QGQ24598.1"/>
    </source>
</evidence>
<evidence type="ECO:0000313" key="3">
    <source>
        <dbReference type="Proteomes" id="UP000427281"/>
    </source>
</evidence>
<proteinExistence type="predicted"/>
<dbReference type="KEGG" id="gim:F1728_18715"/>
<evidence type="ECO:0000256" key="1">
    <source>
        <dbReference type="SAM" id="MobiDB-lite"/>
    </source>
</evidence>
<feature type="region of interest" description="Disordered" evidence="1">
    <location>
        <begin position="113"/>
        <end position="149"/>
    </location>
</feature>
<dbReference type="EMBL" id="CP043930">
    <property type="protein sequence ID" value="QGQ24598.1"/>
    <property type="molecule type" value="Genomic_DNA"/>
</dbReference>
<feature type="region of interest" description="Disordered" evidence="1">
    <location>
        <begin position="1"/>
        <end position="21"/>
    </location>
</feature>
<organism evidence="2 3">
    <name type="scientific">Gimesia benthica</name>
    <dbReference type="NCBI Taxonomy" id="2608982"/>
    <lineage>
        <taxon>Bacteria</taxon>
        <taxon>Pseudomonadati</taxon>
        <taxon>Planctomycetota</taxon>
        <taxon>Planctomycetia</taxon>
        <taxon>Planctomycetales</taxon>
        <taxon>Planctomycetaceae</taxon>
        <taxon>Gimesia</taxon>
    </lineage>
</organism>
<keyword evidence="3" id="KW-1185">Reference proteome</keyword>
<protein>
    <submittedName>
        <fullName evidence="2">Uncharacterized protein</fullName>
    </submittedName>
</protein>
<dbReference type="AlphaFoldDB" id="A0A6I6AEG8"/>
<gene>
    <name evidence="2" type="ORF">F1728_18715</name>
</gene>
<name>A0A6I6AEG8_9PLAN</name>
<dbReference type="RefSeq" id="WP_155365380.1">
    <property type="nucleotide sequence ID" value="NZ_CP043930.1"/>
</dbReference>